<feature type="coiled-coil region" evidence="3">
    <location>
        <begin position="1103"/>
        <end position="1130"/>
    </location>
</feature>
<feature type="region of interest" description="Disordered" evidence="4">
    <location>
        <begin position="1315"/>
        <end position="1352"/>
    </location>
</feature>
<feature type="compositionally biased region" description="Low complexity" evidence="4">
    <location>
        <begin position="11"/>
        <end position="28"/>
    </location>
</feature>
<dbReference type="Proteomes" id="UP000800041">
    <property type="component" value="Unassembled WGS sequence"/>
</dbReference>
<keyword evidence="2" id="KW-0963">Cytoplasm</keyword>
<feature type="domain" description="Mto1-like Mto2p-binding" evidence="6">
    <location>
        <begin position="1449"/>
        <end position="1500"/>
    </location>
</feature>
<protein>
    <recommendedName>
        <fullName evidence="9">Centrosomin N-terminal motif 1 domain-containing protein</fullName>
    </recommendedName>
</protein>
<evidence type="ECO:0000256" key="2">
    <source>
        <dbReference type="ARBA" id="ARBA00022490"/>
    </source>
</evidence>
<feature type="compositionally biased region" description="Polar residues" evidence="4">
    <location>
        <begin position="678"/>
        <end position="688"/>
    </location>
</feature>
<evidence type="ECO:0000256" key="1">
    <source>
        <dbReference type="ARBA" id="ARBA00004496"/>
    </source>
</evidence>
<dbReference type="Pfam" id="PF07989">
    <property type="entry name" value="Cnn_1N"/>
    <property type="match status" value="1"/>
</dbReference>
<dbReference type="GO" id="GO:0016460">
    <property type="term" value="C:myosin II complex"/>
    <property type="evidence" value="ECO:0007669"/>
    <property type="project" value="TreeGrafter"/>
</dbReference>
<feature type="compositionally biased region" description="Low complexity" evidence="4">
    <location>
        <begin position="277"/>
        <end position="301"/>
    </location>
</feature>
<dbReference type="InterPro" id="IPR024545">
    <property type="entry name" value="Mto1-like_Mto2p-bd"/>
</dbReference>
<feature type="compositionally biased region" description="Low complexity" evidence="4">
    <location>
        <begin position="344"/>
        <end position="355"/>
    </location>
</feature>
<dbReference type="PANTHER" id="PTHR45615:SF40">
    <property type="entry name" value="MYOSIN HEAVY CHAIN, NON-MUSCLE"/>
    <property type="match status" value="1"/>
</dbReference>
<feature type="region of interest" description="Disordered" evidence="4">
    <location>
        <begin position="1418"/>
        <end position="1444"/>
    </location>
</feature>
<dbReference type="PANTHER" id="PTHR45615">
    <property type="entry name" value="MYOSIN HEAVY CHAIN, NON-MUSCLE"/>
    <property type="match status" value="1"/>
</dbReference>
<dbReference type="GO" id="GO:0005815">
    <property type="term" value="C:microtubule organizing center"/>
    <property type="evidence" value="ECO:0007669"/>
    <property type="project" value="InterPro"/>
</dbReference>
<evidence type="ECO:0000313" key="7">
    <source>
        <dbReference type="EMBL" id="KAF1988284.1"/>
    </source>
</evidence>
<dbReference type="OrthoDB" id="10255000at2759"/>
<accession>A0A6G1H5E0</accession>
<proteinExistence type="predicted"/>
<gene>
    <name evidence="7" type="ORF">K402DRAFT_445521</name>
</gene>
<dbReference type="GO" id="GO:0000146">
    <property type="term" value="F:microfilament motor activity"/>
    <property type="evidence" value="ECO:0007669"/>
    <property type="project" value="TreeGrafter"/>
</dbReference>
<feature type="region of interest" description="Disordered" evidence="4">
    <location>
        <begin position="759"/>
        <end position="778"/>
    </location>
</feature>
<name>A0A6G1H5E0_9PEZI</name>
<keyword evidence="3" id="KW-0175">Coiled coil</keyword>
<evidence type="ECO:0008006" key="9">
    <source>
        <dbReference type="Google" id="ProtNLM"/>
    </source>
</evidence>
<dbReference type="InterPro" id="IPR012943">
    <property type="entry name" value="Cnn_1N"/>
</dbReference>
<feature type="compositionally biased region" description="Polar residues" evidence="4">
    <location>
        <begin position="1"/>
        <end position="10"/>
    </location>
</feature>
<feature type="region of interest" description="Disordered" evidence="4">
    <location>
        <begin position="1476"/>
        <end position="1529"/>
    </location>
</feature>
<feature type="coiled-coil region" evidence="3">
    <location>
        <begin position="618"/>
        <end position="645"/>
    </location>
</feature>
<keyword evidence="8" id="KW-1185">Reference proteome</keyword>
<feature type="compositionally biased region" description="Polar residues" evidence="4">
    <location>
        <begin position="235"/>
        <end position="257"/>
    </location>
</feature>
<comment type="subcellular location">
    <subcellularLocation>
        <location evidence="1">Cytoplasm</location>
    </subcellularLocation>
</comment>
<feature type="coiled-coil region" evidence="3">
    <location>
        <begin position="785"/>
        <end position="1076"/>
    </location>
</feature>
<feature type="compositionally biased region" description="Polar residues" evidence="4">
    <location>
        <begin position="128"/>
        <end position="140"/>
    </location>
</feature>
<feature type="domain" description="Centrosomin N-terminal motif 1" evidence="5">
    <location>
        <begin position="453"/>
        <end position="525"/>
    </location>
</feature>
<dbReference type="Gene3D" id="1.10.287.1490">
    <property type="match status" value="1"/>
</dbReference>
<feature type="region of interest" description="Disordered" evidence="4">
    <location>
        <begin position="1"/>
        <end position="362"/>
    </location>
</feature>
<dbReference type="SUPFAM" id="SSF57997">
    <property type="entry name" value="Tropomyosin"/>
    <property type="match status" value="1"/>
</dbReference>
<evidence type="ECO:0000256" key="3">
    <source>
        <dbReference type="SAM" id="Coils"/>
    </source>
</evidence>
<feature type="compositionally biased region" description="Gly residues" evidence="4">
    <location>
        <begin position="1503"/>
        <end position="1521"/>
    </location>
</feature>
<evidence type="ECO:0000256" key="4">
    <source>
        <dbReference type="SAM" id="MobiDB-lite"/>
    </source>
</evidence>
<feature type="compositionally biased region" description="Low complexity" evidence="4">
    <location>
        <begin position="1324"/>
        <end position="1340"/>
    </location>
</feature>
<feature type="coiled-coil region" evidence="3">
    <location>
        <begin position="692"/>
        <end position="733"/>
    </location>
</feature>
<feature type="region of interest" description="Disordered" evidence="4">
    <location>
        <begin position="1366"/>
        <end position="1399"/>
    </location>
</feature>
<feature type="region of interest" description="Disordered" evidence="4">
    <location>
        <begin position="521"/>
        <end position="554"/>
    </location>
</feature>
<dbReference type="GO" id="GO:0005737">
    <property type="term" value="C:cytoplasm"/>
    <property type="evidence" value="ECO:0007669"/>
    <property type="project" value="UniProtKB-SubCell"/>
</dbReference>
<dbReference type="GO" id="GO:0051015">
    <property type="term" value="F:actin filament binding"/>
    <property type="evidence" value="ECO:0007669"/>
    <property type="project" value="TreeGrafter"/>
</dbReference>
<dbReference type="Pfam" id="PF12808">
    <property type="entry name" value="Mto2_bdg"/>
    <property type="match status" value="1"/>
</dbReference>
<dbReference type="GO" id="GO:0032982">
    <property type="term" value="C:myosin filament"/>
    <property type="evidence" value="ECO:0007669"/>
    <property type="project" value="TreeGrafter"/>
</dbReference>
<organism evidence="7 8">
    <name type="scientific">Aulographum hederae CBS 113979</name>
    <dbReference type="NCBI Taxonomy" id="1176131"/>
    <lineage>
        <taxon>Eukaryota</taxon>
        <taxon>Fungi</taxon>
        <taxon>Dikarya</taxon>
        <taxon>Ascomycota</taxon>
        <taxon>Pezizomycotina</taxon>
        <taxon>Dothideomycetes</taxon>
        <taxon>Pleosporomycetidae</taxon>
        <taxon>Aulographales</taxon>
        <taxon>Aulographaceae</taxon>
    </lineage>
</organism>
<evidence type="ECO:0000313" key="8">
    <source>
        <dbReference type="Proteomes" id="UP000800041"/>
    </source>
</evidence>
<dbReference type="EMBL" id="ML977149">
    <property type="protein sequence ID" value="KAF1988284.1"/>
    <property type="molecule type" value="Genomic_DNA"/>
</dbReference>
<sequence length="1529" mass="171531">MDDDASNNLHTTQPQPQPQATTSAEQPPNMSDDAPDTMPESAHAHADDLFEQDDSELPPLPDDSFLQPSEGDESQHHNNSDMSSMSEQAMKHRLMDIESSFLPDPAPAAAQETIVGADDTYLFGGSPGNTRPTSAHTQSELDGAELEQSPDTPADAYKTPAPYRVEEDAEDGAEGNEQAQERSGSSASEMIPSSPMAAAHKRNLSKTLTVPGMDAQSDTRIFSPQFEDIAGSSVRPVSSASTITTLKGPQDPDNTPKASKVSPITSPRSSHSRSKSFQRPNYLKQRQSSQRSSVSSFTNRSEYSMMEGPNDNTDADYALQSGGATSSNGLSRPKPLSRLPSLASISSTGSSNDNSMPWTSTHSRNISTISAMGPHAQADGNLERLDEERNSLPTTPNAETSGAAPTDTVIAQHVQNIQVPETVAKEYRDKHSHGSDRHHHQTPFTARMKNNLTLKEQNSKIDKLSKENFDLKLKIHFLDQALANRSDEGVKDMINKNVQLQTDLANERKESQSLRRKVREMEHQMKAQAEGIASHNKSSDEEDEERSAREAEMEEELTYLRHTLQETEVEIEKLKVDNLSKESEKRRMAEFVRNMAERPTSDYDNGAEEAMEMWRELLQAETARREQADDDAAQLREEIRRLRNEPATTNNHVRNVYHINKRQQTSYTTRSMSDHSDGANQNGSTAASSTLVESLRHEIQELRNNLGAQTSMLTSRNRERELLQQEIEDLKLHQRRVNGFGSVAGESIFERSISRAHNRPVSRASGTTRVSHFSDTERDEYERKQNALRDQLSATNMLNQDLERELNAHLDILTRVEEDNKGLKEEKDSILEDLQAIQSEREEALQSLEEKDVQFERLREDAIGEIDELEDELKQKEQGLRRALLDLANKSEDFSALQAEMKAISTTLIQLEDDREVSNRRIGALEQDVKEANDELDALDKRLRETLTKNEHLEVQTESHQGEIAFLREEQEGDKIKIGELEASLASAQDRVKELNEKLHEERRQRETIDSQEKAEVQKIINDLNSKYSKSKDEAKSLKRKLGSKEQEAATWKGRLETLEESLRDALGDLHGTKENLLVVCPDGVGHVFGSIEDMAHTLVQRVTETTAELEDTKQTLDSMREELAESQRLLKSRDQLLESTGLESRKLSDLLDKERSARKLEKTVFESHQRQQETVSRTIQQHESRYVEIQTSRNQERRKFEKTESKYIDMLMERNNLLFALWNRLSTMCGQDWLRANSLVDGTDLPTVAVIGKNLAGFTKNLLGAINMLEGLVGSFRSRIRNIEKDLWRDYQTLEHAMDVRFKRVEQMEKHVGKVMREQRDNGAASAASGRRSSSRASSYQSLDNNPEVQKLKGENKILKAELNFHRQTSPTHNRAGGPAEELRSPTRGGPSTTLARHHSASAVEILSVGTQQHHQHQTIGVPSASPGIPSRTSSQVASAPLQPSEARWIHRLKELERRLKAEREARLLDRSGARQRLEQGAVENEQLRGLLERERERRGGGRGGPDAGGGRGFGGGLVGDGTSNDDA</sequence>
<evidence type="ECO:0000259" key="6">
    <source>
        <dbReference type="Pfam" id="PF12808"/>
    </source>
</evidence>
<feature type="region of interest" description="Disordered" evidence="4">
    <location>
        <begin position="664"/>
        <end position="688"/>
    </location>
</feature>
<reference evidence="7" key="1">
    <citation type="journal article" date="2020" name="Stud. Mycol.">
        <title>101 Dothideomycetes genomes: a test case for predicting lifestyles and emergence of pathogens.</title>
        <authorList>
            <person name="Haridas S."/>
            <person name="Albert R."/>
            <person name="Binder M."/>
            <person name="Bloem J."/>
            <person name="Labutti K."/>
            <person name="Salamov A."/>
            <person name="Andreopoulos B."/>
            <person name="Baker S."/>
            <person name="Barry K."/>
            <person name="Bills G."/>
            <person name="Bluhm B."/>
            <person name="Cannon C."/>
            <person name="Castanera R."/>
            <person name="Culley D."/>
            <person name="Daum C."/>
            <person name="Ezra D."/>
            <person name="Gonzalez J."/>
            <person name="Henrissat B."/>
            <person name="Kuo A."/>
            <person name="Liang C."/>
            <person name="Lipzen A."/>
            <person name="Lutzoni F."/>
            <person name="Magnuson J."/>
            <person name="Mondo S."/>
            <person name="Nolan M."/>
            <person name="Ohm R."/>
            <person name="Pangilinan J."/>
            <person name="Park H.-J."/>
            <person name="Ramirez L."/>
            <person name="Alfaro M."/>
            <person name="Sun H."/>
            <person name="Tritt A."/>
            <person name="Yoshinaga Y."/>
            <person name="Zwiers L.-H."/>
            <person name="Turgeon B."/>
            <person name="Goodwin S."/>
            <person name="Spatafora J."/>
            <person name="Crous P."/>
            <person name="Grigoriev I."/>
        </authorList>
    </citation>
    <scope>NUCLEOTIDE SEQUENCE</scope>
    <source>
        <strain evidence="7">CBS 113979</strain>
    </source>
</reference>
<feature type="compositionally biased region" description="Basic and acidic residues" evidence="4">
    <location>
        <begin position="1492"/>
        <end position="1501"/>
    </location>
</feature>
<evidence type="ECO:0000259" key="5">
    <source>
        <dbReference type="Pfam" id="PF07989"/>
    </source>
</evidence>